<proteinExistence type="predicted"/>
<dbReference type="GO" id="GO:0005524">
    <property type="term" value="F:ATP binding"/>
    <property type="evidence" value="ECO:0007669"/>
    <property type="project" value="InterPro"/>
</dbReference>
<dbReference type="InterPro" id="IPR051681">
    <property type="entry name" value="Ser/Thr_Kinases-Pseudokinases"/>
</dbReference>
<dbReference type="PANTHER" id="PTHR44329">
    <property type="entry name" value="SERINE/THREONINE-PROTEIN KINASE TNNI3K-RELATED"/>
    <property type="match status" value="1"/>
</dbReference>
<dbReference type="Gene3D" id="3.30.200.20">
    <property type="entry name" value="Phosphorylase Kinase, domain 1"/>
    <property type="match status" value="1"/>
</dbReference>
<dbReference type="GO" id="GO:0004674">
    <property type="term" value="F:protein serine/threonine kinase activity"/>
    <property type="evidence" value="ECO:0007669"/>
    <property type="project" value="TreeGrafter"/>
</dbReference>
<gene>
    <name evidence="2" type="ORF">METZ01_LOCUS253742</name>
</gene>
<organism evidence="2">
    <name type="scientific">marine metagenome</name>
    <dbReference type="NCBI Taxonomy" id="408172"/>
    <lineage>
        <taxon>unclassified sequences</taxon>
        <taxon>metagenomes</taxon>
        <taxon>ecological metagenomes</taxon>
    </lineage>
</organism>
<name>A0A382IMT5_9ZZZZ</name>
<dbReference type="EMBL" id="UINC01068331">
    <property type="protein sequence ID" value="SVC00888.1"/>
    <property type="molecule type" value="Genomic_DNA"/>
</dbReference>
<dbReference type="PROSITE" id="PS50011">
    <property type="entry name" value="PROTEIN_KINASE_DOM"/>
    <property type="match status" value="1"/>
</dbReference>
<evidence type="ECO:0000313" key="2">
    <source>
        <dbReference type="EMBL" id="SVC00888.1"/>
    </source>
</evidence>
<dbReference type="InterPro" id="IPR011009">
    <property type="entry name" value="Kinase-like_dom_sf"/>
</dbReference>
<feature type="domain" description="Protein kinase" evidence="1">
    <location>
        <begin position="26"/>
        <end position="191"/>
    </location>
</feature>
<accession>A0A382IMT5</accession>
<dbReference type="InterPro" id="IPR000719">
    <property type="entry name" value="Prot_kinase_dom"/>
</dbReference>
<protein>
    <recommendedName>
        <fullName evidence="1">Protein kinase domain-containing protein</fullName>
    </recommendedName>
</protein>
<dbReference type="Gene3D" id="1.10.510.10">
    <property type="entry name" value="Transferase(Phosphotransferase) domain 1"/>
    <property type="match status" value="1"/>
</dbReference>
<sequence length="191" mass="22000">MTSKLNTNQEVDHPHRWEPGDKIHHFTILNFIASEPLGDNYLAKDTQLNRMVAIKRFAFNVDLDYSIDLVNKLKKKFLDDVKLFSKWDHPNLVSIHYFDVDEAGIPYYVMEYVPKTLGHWIGLVNDETDEALETRSESFPQQESIDIILGICRGLEIMHNEGICHYRISPNNVLITQEGIPKLVSFGIETG</sequence>
<dbReference type="AlphaFoldDB" id="A0A382IMT5"/>
<feature type="non-terminal residue" evidence="2">
    <location>
        <position position="191"/>
    </location>
</feature>
<evidence type="ECO:0000259" key="1">
    <source>
        <dbReference type="PROSITE" id="PS50011"/>
    </source>
</evidence>
<dbReference type="SUPFAM" id="SSF56112">
    <property type="entry name" value="Protein kinase-like (PK-like)"/>
    <property type="match status" value="1"/>
</dbReference>
<dbReference type="Pfam" id="PF00069">
    <property type="entry name" value="Pkinase"/>
    <property type="match status" value="1"/>
</dbReference>
<reference evidence="2" key="1">
    <citation type="submission" date="2018-05" db="EMBL/GenBank/DDBJ databases">
        <authorList>
            <person name="Lanie J.A."/>
            <person name="Ng W.-L."/>
            <person name="Kazmierczak K.M."/>
            <person name="Andrzejewski T.M."/>
            <person name="Davidsen T.M."/>
            <person name="Wayne K.J."/>
            <person name="Tettelin H."/>
            <person name="Glass J.I."/>
            <person name="Rusch D."/>
            <person name="Podicherti R."/>
            <person name="Tsui H.-C.T."/>
            <person name="Winkler M.E."/>
        </authorList>
    </citation>
    <scope>NUCLEOTIDE SEQUENCE</scope>
</reference>